<gene>
    <name evidence="1" type="ORF">ES288_A06G203000v1</name>
</gene>
<evidence type="ECO:0000313" key="1">
    <source>
        <dbReference type="EMBL" id="TYH14222.1"/>
    </source>
</evidence>
<sequence length="76" mass="8670">MGPAPNAIEWHLFGKTQAFNPPHLLCHFWKKKRITPHAPPKSQLRFQPNSEEAVMEDHRHFYASVSNTDHGVNPGS</sequence>
<accession>A0A5D2G8M2</accession>
<reference evidence="1 2" key="1">
    <citation type="submission" date="2019-06" db="EMBL/GenBank/DDBJ databases">
        <title>WGS assembly of Gossypium darwinii.</title>
        <authorList>
            <person name="Chen Z.J."/>
            <person name="Sreedasyam A."/>
            <person name="Ando A."/>
            <person name="Song Q."/>
            <person name="De L."/>
            <person name="Hulse-Kemp A."/>
            <person name="Ding M."/>
            <person name="Ye W."/>
            <person name="Kirkbride R."/>
            <person name="Jenkins J."/>
            <person name="Plott C."/>
            <person name="Lovell J."/>
            <person name="Lin Y.-M."/>
            <person name="Vaughn R."/>
            <person name="Liu B."/>
            <person name="Li W."/>
            <person name="Simpson S."/>
            <person name="Scheffler B."/>
            <person name="Saski C."/>
            <person name="Grover C."/>
            <person name="Hu G."/>
            <person name="Conover J."/>
            <person name="Carlson J."/>
            <person name="Shu S."/>
            <person name="Boston L."/>
            <person name="Williams M."/>
            <person name="Peterson D."/>
            <person name="Mcgee K."/>
            <person name="Jones D."/>
            <person name="Wendel J."/>
            <person name="Stelly D."/>
            <person name="Grimwood J."/>
            <person name="Schmutz J."/>
        </authorList>
    </citation>
    <scope>NUCLEOTIDE SEQUENCE [LARGE SCALE GENOMIC DNA]</scope>
    <source>
        <strain evidence="1">1808015.09</strain>
    </source>
</reference>
<name>A0A5D2G8M2_GOSDA</name>
<evidence type="ECO:0000313" key="2">
    <source>
        <dbReference type="Proteomes" id="UP000323506"/>
    </source>
</evidence>
<dbReference type="EMBL" id="CM017693">
    <property type="protein sequence ID" value="TYH14222.1"/>
    <property type="molecule type" value="Genomic_DNA"/>
</dbReference>
<proteinExistence type="predicted"/>
<dbReference type="Proteomes" id="UP000323506">
    <property type="component" value="Chromosome A06"/>
</dbReference>
<organism evidence="1 2">
    <name type="scientific">Gossypium darwinii</name>
    <name type="common">Darwin's cotton</name>
    <name type="synonym">Gossypium barbadense var. darwinii</name>
    <dbReference type="NCBI Taxonomy" id="34276"/>
    <lineage>
        <taxon>Eukaryota</taxon>
        <taxon>Viridiplantae</taxon>
        <taxon>Streptophyta</taxon>
        <taxon>Embryophyta</taxon>
        <taxon>Tracheophyta</taxon>
        <taxon>Spermatophyta</taxon>
        <taxon>Magnoliopsida</taxon>
        <taxon>eudicotyledons</taxon>
        <taxon>Gunneridae</taxon>
        <taxon>Pentapetalae</taxon>
        <taxon>rosids</taxon>
        <taxon>malvids</taxon>
        <taxon>Malvales</taxon>
        <taxon>Malvaceae</taxon>
        <taxon>Malvoideae</taxon>
        <taxon>Gossypium</taxon>
    </lineage>
</organism>
<protein>
    <submittedName>
        <fullName evidence="1">Uncharacterized protein</fullName>
    </submittedName>
</protein>
<dbReference type="AlphaFoldDB" id="A0A5D2G8M2"/>
<keyword evidence="2" id="KW-1185">Reference proteome</keyword>